<organism evidence="1">
    <name type="scientific">marine metagenome</name>
    <dbReference type="NCBI Taxonomy" id="408172"/>
    <lineage>
        <taxon>unclassified sequences</taxon>
        <taxon>metagenomes</taxon>
        <taxon>ecological metagenomes</taxon>
    </lineage>
</organism>
<dbReference type="AlphaFoldDB" id="A0A382W230"/>
<protein>
    <submittedName>
        <fullName evidence="1">Uncharacterized protein</fullName>
    </submittedName>
</protein>
<evidence type="ECO:0000313" key="1">
    <source>
        <dbReference type="EMBL" id="SVD52191.1"/>
    </source>
</evidence>
<name>A0A382W230_9ZZZZ</name>
<sequence length="70" mass="7845">MINVTCGRRDTQVSTDRAIGPRINSKTTITPTPWPMKSYRATVHECDIPEGLVSAGIRLKMDYLRKRIAG</sequence>
<gene>
    <name evidence="1" type="ORF">METZ01_LOCUS405045</name>
</gene>
<proteinExistence type="predicted"/>
<reference evidence="1" key="1">
    <citation type="submission" date="2018-05" db="EMBL/GenBank/DDBJ databases">
        <authorList>
            <person name="Lanie J.A."/>
            <person name="Ng W.-L."/>
            <person name="Kazmierczak K.M."/>
            <person name="Andrzejewski T.M."/>
            <person name="Davidsen T.M."/>
            <person name="Wayne K.J."/>
            <person name="Tettelin H."/>
            <person name="Glass J.I."/>
            <person name="Rusch D."/>
            <person name="Podicherti R."/>
            <person name="Tsui H.-C.T."/>
            <person name="Winkler M.E."/>
        </authorList>
    </citation>
    <scope>NUCLEOTIDE SEQUENCE</scope>
</reference>
<accession>A0A382W230</accession>
<dbReference type="EMBL" id="UINC01156012">
    <property type="protein sequence ID" value="SVD52191.1"/>
    <property type="molecule type" value="Genomic_DNA"/>
</dbReference>